<feature type="region of interest" description="Disordered" evidence="1">
    <location>
        <begin position="28"/>
        <end position="54"/>
    </location>
</feature>
<evidence type="ECO:0000313" key="2">
    <source>
        <dbReference type="EMBL" id="CAA7030512.1"/>
    </source>
</evidence>
<name>A0A6D2IN31_9BRAS</name>
<dbReference type="PANTHER" id="PTHR33193">
    <property type="entry name" value="DOMAIN PROTEIN, PUTATIVE (DUF3511)-RELATED"/>
    <property type="match status" value="1"/>
</dbReference>
<sequence>MDGFGSNQRTLAVDQWIEIVNGKGYGARGATQTHSTRYGSSDFQPSIPPPPGAATTNAQWRFMDSESKRKKRIATYKAYEIEGKVKSTVKKGFRWMKNTCSQIIHG</sequence>
<dbReference type="InterPro" id="IPR021899">
    <property type="entry name" value="DUF3511"/>
</dbReference>
<comment type="caution">
    <text evidence="2">The sequence shown here is derived from an EMBL/GenBank/DDBJ whole genome shotgun (WGS) entry which is preliminary data.</text>
</comment>
<protein>
    <recommendedName>
        <fullName evidence="4">DUF3511 domain-containing protein</fullName>
    </recommendedName>
</protein>
<dbReference type="Proteomes" id="UP000467841">
    <property type="component" value="Unassembled WGS sequence"/>
</dbReference>
<reference evidence="2" key="1">
    <citation type="submission" date="2020-01" db="EMBL/GenBank/DDBJ databases">
        <authorList>
            <person name="Mishra B."/>
        </authorList>
    </citation>
    <scope>NUCLEOTIDE SEQUENCE [LARGE SCALE GENOMIC DNA]</scope>
</reference>
<dbReference type="EMBL" id="CACVBM020001096">
    <property type="protein sequence ID" value="CAA7030512.1"/>
    <property type="molecule type" value="Genomic_DNA"/>
</dbReference>
<organism evidence="2 3">
    <name type="scientific">Microthlaspi erraticum</name>
    <dbReference type="NCBI Taxonomy" id="1685480"/>
    <lineage>
        <taxon>Eukaryota</taxon>
        <taxon>Viridiplantae</taxon>
        <taxon>Streptophyta</taxon>
        <taxon>Embryophyta</taxon>
        <taxon>Tracheophyta</taxon>
        <taxon>Spermatophyta</taxon>
        <taxon>Magnoliopsida</taxon>
        <taxon>eudicotyledons</taxon>
        <taxon>Gunneridae</taxon>
        <taxon>Pentapetalae</taxon>
        <taxon>rosids</taxon>
        <taxon>malvids</taxon>
        <taxon>Brassicales</taxon>
        <taxon>Brassicaceae</taxon>
        <taxon>Coluteocarpeae</taxon>
        <taxon>Microthlaspi</taxon>
    </lineage>
</organism>
<keyword evidence="3" id="KW-1185">Reference proteome</keyword>
<feature type="compositionally biased region" description="Polar residues" evidence="1">
    <location>
        <begin position="30"/>
        <end position="44"/>
    </location>
</feature>
<dbReference type="PANTHER" id="PTHR33193:SF13">
    <property type="entry name" value="EXPRESSED PROTEIN"/>
    <property type="match status" value="1"/>
</dbReference>
<gene>
    <name evidence="2" type="ORF">MERR_LOCUS17747</name>
</gene>
<dbReference type="AlphaFoldDB" id="A0A6D2IN31"/>
<evidence type="ECO:0000256" key="1">
    <source>
        <dbReference type="SAM" id="MobiDB-lite"/>
    </source>
</evidence>
<evidence type="ECO:0008006" key="4">
    <source>
        <dbReference type="Google" id="ProtNLM"/>
    </source>
</evidence>
<dbReference type="OrthoDB" id="660385at2759"/>
<proteinExistence type="predicted"/>
<dbReference type="Pfam" id="PF12023">
    <property type="entry name" value="DUF3511"/>
    <property type="match status" value="1"/>
</dbReference>
<accession>A0A6D2IN31</accession>
<evidence type="ECO:0000313" key="3">
    <source>
        <dbReference type="Proteomes" id="UP000467841"/>
    </source>
</evidence>